<keyword evidence="2" id="KW-1185">Reference proteome</keyword>
<accession>A0ABW2L281</accession>
<evidence type="ECO:0008006" key="3">
    <source>
        <dbReference type="Google" id="ProtNLM"/>
    </source>
</evidence>
<protein>
    <recommendedName>
        <fullName evidence="3">Halobacterial output domain-containing protein</fullName>
    </recommendedName>
</protein>
<dbReference type="EMBL" id="JBHTBS010000002">
    <property type="protein sequence ID" value="MFC7336423.1"/>
    <property type="molecule type" value="Genomic_DNA"/>
</dbReference>
<name>A0ABW2L281_9BACT</name>
<sequence length="110" mass="12504">MKHSWWTFTYRGLDFISYESRLNLPLQEELDSILANVSSIEGEMKSRIATYFQSTPEIKASSGQLTHVNIASFADSNTVGVFWTGDASWGDMAVEFTIREEQIIDETWGD</sequence>
<evidence type="ECO:0000313" key="2">
    <source>
        <dbReference type="Proteomes" id="UP001596472"/>
    </source>
</evidence>
<evidence type="ECO:0000313" key="1">
    <source>
        <dbReference type="EMBL" id="MFC7336423.1"/>
    </source>
</evidence>
<comment type="caution">
    <text evidence="1">The sequence shown here is derived from an EMBL/GenBank/DDBJ whole genome shotgun (WGS) entry which is preliminary data.</text>
</comment>
<organism evidence="1 2">
    <name type="scientific">Haloferula chungangensis</name>
    <dbReference type="NCBI Taxonomy" id="1048331"/>
    <lineage>
        <taxon>Bacteria</taxon>
        <taxon>Pseudomonadati</taxon>
        <taxon>Verrucomicrobiota</taxon>
        <taxon>Verrucomicrobiia</taxon>
        <taxon>Verrucomicrobiales</taxon>
        <taxon>Verrucomicrobiaceae</taxon>
        <taxon>Haloferula</taxon>
    </lineage>
</organism>
<proteinExistence type="predicted"/>
<reference evidence="2" key="1">
    <citation type="journal article" date="2019" name="Int. J. Syst. Evol. Microbiol.">
        <title>The Global Catalogue of Microorganisms (GCM) 10K type strain sequencing project: providing services to taxonomists for standard genome sequencing and annotation.</title>
        <authorList>
            <consortium name="The Broad Institute Genomics Platform"/>
            <consortium name="The Broad Institute Genome Sequencing Center for Infectious Disease"/>
            <person name="Wu L."/>
            <person name="Ma J."/>
        </authorList>
    </citation>
    <scope>NUCLEOTIDE SEQUENCE [LARGE SCALE GENOMIC DNA]</scope>
    <source>
        <strain evidence="2">CGMCC 4.1467</strain>
    </source>
</reference>
<gene>
    <name evidence="1" type="ORF">ACFQY0_04475</name>
</gene>
<dbReference type="Proteomes" id="UP001596472">
    <property type="component" value="Unassembled WGS sequence"/>
</dbReference>